<evidence type="ECO:0000313" key="12">
    <source>
        <dbReference type="Proteomes" id="UP000283509"/>
    </source>
</evidence>
<evidence type="ECO:0000256" key="2">
    <source>
        <dbReference type="ARBA" id="ARBA00005964"/>
    </source>
</evidence>
<dbReference type="SUPFAM" id="SSF53474">
    <property type="entry name" value="alpha/beta-Hydrolases"/>
    <property type="match status" value="1"/>
</dbReference>
<evidence type="ECO:0000256" key="6">
    <source>
        <dbReference type="ARBA" id="ARBA00023157"/>
    </source>
</evidence>
<dbReference type="EMBL" id="QCYY01003119">
    <property type="protein sequence ID" value="ROT65219.1"/>
    <property type="molecule type" value="Genomic_DNA"/>
</dbReference>
<dbReference type="Pfam" id="PF00135">
    <property type="entry name" value="COesterase"/>
    <property type="match status" value="2"/>
</dbReference>
<dbReference type="InterPro" id="IPR029058">
    <property type="entry name" value="AB_hydrolase_fold"/>
</dbReference>
<keyword evidence="3" id="KW-1003">Cell membrane</keyword>
<feature type="domain" description="Carboxylesterase type B" evidence="10">
    <location>
        <begin position="428"/>
        <end position="646"/>
    </location>
</feature>
<dbReference type="PRINTS" id="PR01090">
    <property type="entry name" value="NEUROLIGIN"/>
</dbReference>
<dbReference type="OrthoDB" id="3200163at2759"/>
<keyword evidence="9" id="KW-1133">Transmembrane helix</keyword>
<comment type="subcellular location">
    <subcellularLocation>
        <location evidence="1">Cell membrane</location>
        <topology evidence="1">Single-pass type I membrane protein</topology>
    </subcellularLocation>
</comment>
<feature type="region of interest" description="Disordered" evidence="8">
    <location>
        <begin position="977"/>
        <end position="1010"/>
    </location>
</feature>
<feature type="transmembrane region" description="Helical" evidence="9">
    <location>
        <begin position="712"/>
        <end position="736"/>
    </location>
</feature>
<dbReference type="GO" id="GO:0007155">
    <property type="term" value="P:cell adhesion"/>
    <property type="evidence" value="ECO:0007669"/>
    <property type="project" value="UniProtKB-KW"/>
</dbReference>
<keyword evidence="7" id="KW-0325">Glycoprotein</keyword>
<dbReference type="Gene3D" id="3.40.50.1820">
    <property type="entry name" value="alpha/beta hydrolase"/>
    <property type="match status" value="2"/>
</dbReference>
<dbReference type="InterPro" id="IPR002018">
    <property type="entry name" value="CarbesteraseB"/>
</dbReference>
<keyword evidence="4" id="KW-0130">Cell adhesion</keyword>
<dbReference type="GO" id="GO:0005886">
    <property type="term" value="C:plasma membrane"/>
    <property type="evidence" value="ECO:0007669"/>
    <property type="project" value="UniProtKB-SubCell"/>
</dbReference>
<feature type="domain" description="Carboxylesterase type B" evidence="10">
    <location>
        <begin position="155"/>
        <end position="238"/>
    </location>
</feature>
<dbReference type="InterPro" id="IPR000460">
    <property type="entry name" value="Nlgn"/>
</dbReference>
<evidence type="ECO:0000256" key="1">
    <source>
        <dbReference type="ARBA" id="ARBA00004251"/>
    </source>
</evidence>
<keyword evidence="9" id="KW-0812">Transmembrane</keyword>
<evidence type="ECO:0000256" key="8">
    <source>
        <dbReference type="SAM" id="MobiDB-lite"/>
    </source>
</evidence>
<comment type="similarity">
    <text evidence="2">Belongs to the type-B carboxylesterase/lipase family.</text>
</comment>
<evidence type="ECO:0000256" key="9">
    <source>
        <dbReference type="SAM" id="Phobius"/>
    </source>
</evidence>
<dbReference type="GO" id="GO:0042043">
    <property type="term" value="F:neurexin family protein binding"/>
    <property type="evidence" value="ECO:0007669"/>
    <property type="project" value="InterPro"/>
</dbReference>
<evidence type="ECO:0000256" key="3">
    <source>
        <dbReference type="ARBA" id="ARBA00022475"/>
    </source>
</evidence>
<keyword evidence="6" id="KW-1015">Disulfide bond</keyword>
<proteinExistence type="inferred from homology"/>
<accession>A0A423SM38</accession>
<dbReference type="InterPro" id="IPR051093">
    <property type="entry name" value="Neuroligin/BSAL"/>
</dbReference>
<gene>
    <name evidence="11" type="ORF">C7M84_016840</name>
</gene>
<evidence type="ECO:0000313" key="11">
    <source>
        <dbReference type="EMBL" id="ROT65219.1"/>
    </source>
</evidence>
<name>A0A423SM38_PENVA</name>
<evidence type="ECO:0000256" key="4">
    <source>
        <dbReference type="ARBA" id="ARBA00022889"/>
    </source>
</evidence>
<evidence type="ECO:0000256" key="5">
    <source>
        <dbReference type="ARBA" id="ARBA00023136"/>
    </source>
</evidence>
<dbReference type="PANTHER" id="PTHR43903">
    <property type="entry name" value="NEUROLIGIN"/>
    <property type="match status" value="1"/>
</dbReference>
<dbReference type="Proteomes" id="UP000283509">
    <property type="component" value="Unassembled WGS sequence"/>
</dbReference>
<protein>
    <submittedName>
        <fullName evidence="11">Putative neuroligin-4, X-linked-like</fullName>
    </submittedName>
</protein>
<keyword evidence="5 9" id="KW-0472">Membrane</keyword>
<evidence type="ECO:0000259" key="10">
    <source>
        <dbReference type="Pfam" id="PF00135"/>
    </source>
</evidence>
<dbReference type="AlphaFoldDB" id="A0A423SM38"/>
<feature type="region of interest" description="Disordered" evidence="8">
    <location>
        <begin position="76"/>
        <end position="124"/>
    </location>
</feature>
<organism evidence="11 12">
    <name type="scientific">Penaeus vannamei</name>
    <name type="common">Whiteleg shrimp</name>
    <name type="synonym">Litopenaeus vannamei</name>
    <dbReference type="NCBI Taxonomy" id="6689"/>
    <lineage>
        <taxon>Eukaryota</taxon>
        <taxon>Metazoa</taxon>
        <taxon>Ecdysozoa</taxon>
        <taxon>Arthropoda</taxon>
        <taxon>Crustacea</taxon>
        <taxon>Multicrustacea</taxon>
        <taxon>Malacostraca</taxon>
        <taxon>Eumalacostraca</taxon>
        <taxon>Eucarida</taxon>
        <taxon>Decapoda</taxon>
        <taxon>Dendrobranchiata</taxon>
        <taxon>Penaeoidea</taxon>
        <taxon>Penaeidae</taxon>
        <taxon>Penaeus</taxon>
    </lineage>
</organism>
<reference evidence="11 12" key="2">
    <citation type="submission" date="2019-01" db="EMBL/GenBank/DDBJ databases">
        <title>The decoding of complex shrimp genome reveals the adaptation for benthos swimmer, frequently molting mechanism and breeding impact on genome.</title>
        <authorList>
            <person name="Sun Y."/>
            <person name="Gao Y."/>
            <person name="Yu Y."/>
        </authorList>
    </citation>
    <scope>NUCLEOTIDE SEQUENCE [LARGE SCALE GENOMIC DNA]</scope>
    <source>
        <tissue evidence="11">Muscle</tissue>
    </source>
</reference>
<evidence type="ECO:0000256" key="7">
    <source>
        <dbReference type="ARBA" id="ARBA00023180"/>
    </source>
</evidence>
<feature type="compositionally biased region" description="Polar residues" evidence="8">
    <location>
        <begin position="85"/>
        <end position="114"/>
    </location>
</feature>
<comment type="caution">
    <text evidence="11">The sequence shown here is derived from an EMBL/GenBank/DDBJ whole genome shotgun (WGS) entry which is preliminary data.</text>
</comment>
<reference evidence="11 12" key="1">
    <citation type="submission" date="2018-04" db="EMBL/GenBank/DDBJ databases">
        <authorList>
            <person name="Zhang X."/>
            <person name="Yuan J."/>
            <person name="Li F."/>
            <person name="Xiang J."/>
        </authorList>
    </citation>
    <scope>NUCLEOTIDE SEQUENCE [LARGE SCALE GENOMIC DNA]</scope>
    <source>
        <tissue evidence="11">Muscle</tissue>
    </source>
</reference>
<sequence length="1010" mass="110673">MRKPISGELSHSRNQYFRRTRAANEAVVPLALLSLPLTASLSFLPPFPSPPPPSRLLSSRLLSCISIPSLLQTASFAPPPPPSSRLQTASTPTASLYPTAPSKQQLRTPHQSTGPPSPLPRLPTTKATILPLRLYTPSPSTHPLPPYPAHCNPPRKSVLRRVLLMSGSALSPWAEVQDALSVTARLAKLLNCSLPTNLSDRHPETIACLRNVSAQELVMAQVPRYKFNAAFGPSVDGVAHQLVFTPPSPVWCSPHPFFLPSSFSSLPPLSMSFLSIRPPPSSSSPLPSFLFITLPPLLPHLSTSLFTAFVLLTFPFPIFPSSPSPSPLFSPSPSLCTSFAPLSFLSFSSLLFPPLSFPIFSPLSLPPSLHFPPLLFPSHSHTPSSHLPSLSFSPTPSSSLSFSLTPLPFSSPAPRLSLPPLSSSQVLKGRQLSVMFGVTEADGYNDLSRKQAEEGLDVQERNRMLRTYVRNNYHHHLQEIYLAITKEYTDWSNPAQHPVQVRDLTAEALSDGGFLAPLARFGETISGRADAYILSPLPQRMGSVFGSEVPLVFGAPFMDEPGPWRGNYTRQDALVSEIIMRYWTNFAKTGDPNLPEDVKLYLSLKDRGRQRNMTWETYDSVYEKYLEISFRPRQKDHYRAHKVALWNWLIPELEEAGAQYPETDSEAWHASEDPKHFIGPVRPLDPFSAAQGSPVNGSSRPSAGQFLDYTTALTLTVAIGLSLLVLNAILFAALIYRRDRNSLGPKMKYDSASAQPLCTVDSGVRSVSTHEALASPSKDGKSACSVDLQCTELHTFPTPPDIGDRNTEVTFHTSNSMHSLLSQPTSHDVSNGQYPDMVNGQYPADVTQYPGERTYPDQYRVQSQCAGDPPLPGYPHVDLLVPLPQPSAVLRPVPRQREPVLLLDRPVFHFRKPVLQSGRVLSGDLVPVLDARRPVPPSAAGVLLGGAAGAPAPPSQLNAPLLRHAPETELQGLALSHQRLKRQRPWAERCRRRERASSASLSAEGDGLRS</sequence>
<keyword evidence="12" id="KW-1185">Reference proteome</keyword>